<keyword evidence="3" id="KW-0067">ATP-binding</keyword>
<evidence type="ECO:0000259" key="4">
    <source>
        <dbReference type="SMART" id="SM00797"/>
    </source>
</evidence>
<dbReference type="InterPro" id="IPR052708">
    <property type="entry name" value="PxpC"/>
</dbReference>
<evidence type="ECO:0000313" key="5">
    <source>
        <dbReference type="EMBL" id="MFD1019901.1"/>
    </source>
</evidence>
<protein>
    <submittedName>
        <fullName evidence="5">Biotin-dependent carboxyltransferase family protein</fullName>
    </submittedName>
</protein>
<dbReference type="SUPFAM" id="SSF50891">
    <property type="entry name" value="Cyclophilin-like"/>
    <property type="match status" value="1"/>
</dbReference>
<evidence type="ECO:0000313" key="6">
    <source>
        <dbReference type="Proteomes" id="UP001596990"/>
    </source>
</evidence>
<keyword evidence="6" id="KW-1185">Reference proteome</keyword>
<dbReference type="NCBIfam" id="TIGR00724">
    <property type="entry name" value="urea_amlyse_rel"/>
    <property type="match status" value="1"/>
</dbReference>
<sequence length="333" mass="37029">MMKVMKSGLLTSIQDLGRYGNQKHGVIASGVMDPEAHRIANLLVGNEENASTMEITIMGPVLEFQEDALISICGADLTPMIDGVPVGMWRPIFIKRGSELRFGQIKHGCRSYLAVAGGYDVPEVMGSASTYLRAGIGGYKGRQLEKEDVISFLAPSEQAEFMIAELRETSNEQNFSAMDWYVATEFVPVVQPEEPIRIVKGREYDRFTTESQQDLEASSFKVDTKSDRMGYRLTGQTLQMNDKEDMISEAVAFGTIQVPAEGNPIILLADRQTTGGYPKIAQIATVDLPKIAQTKPGESITFTLISLEEAQRLYLERERNIQYLKTGIKYKFC</sequence>
<dbReference type="PANTHER" id="PTHR43309">
    <property type="entry name" value="5-OXOPROLINASE SUBUNIT C"/>
    <property type="match status" value="1"/>
</dbReference>
<keyword evidence="2" id="KW-0378">Hydrolase</keyword>
<dbReference type="InterPro" id="IPR003778">
    <property type="entry name" value="CT_A_B"/>
</dbReference>
<gene>
    <name evidence="5" type="ORF">ACFQ2J_12010</name>
</gene>
<dbReference type="Pfam" id="PF02626">
    <property type="entry name" value="CT_A_B"/>
    <property type="match status" value="1"/>
</dbReference>
<dbReference type="InterPro" id="IPR029000">
    <property type="entry name" value="Cyclophilin-like_dom_sf"/>
</dbReference>
<dbReference type="SMART" id="SM00797">
    <property type="entry name" value="AHS2"/>
    <property type="match status" value="1"/>
</dbReference>
<name>A0ABW3L268_9BACI</name>
<evidence type="ECO:0000256" key="1">
    <source>
        <dbReference type="ARBA" id="ARBA00022741"/>
    </source>
</evidence>
<organism evidence="5 6">
    <name type="scientific">Thalassobacillus hwangdonensis</name>
    <dbReference type="NCBI Taxonomy" id="546108"/>
    <lineage>
        <taxon>Bacteria</taxon>
        <taxon>Bacillati</taxon>
        <taxon>Bacillota</taxon>
        <taxon>Bacilli</taxon>
        <taxon>Bacillales</taxon>
        <taxon>Bacillaceae</taxon>
        <taxon>Thalassobacillus</taxon>
    </lineage>
</organism>
<reference evidence="6" key="1">
    <citation type="journal article" date="2019" name="Int. J. Syst. Evol. Microbiol.">
        <title>The Global Catalogue of Microorganisms (GCM) 10K type strain sequencing project: providing services to taxonomists for standard genome sequencing and annotation.</title>
        <authorList>
            <consortium name="The Broad Institute Genomics Platform"/>
            <consortium name="The Broad Institute Genome Sequencing Center for Infectious Disease"/>
            <person name="Wu L."/>
            <person name="Ma J."/>
        </authorList>
    </citation>
    <scope>NUCLEOTIDE SEQUENCE [LARGE SCALE GENOMIC DNA]</scope>
    <source>
        <strain evidence="6">CCUG 56607</strain>
    </source>
</reference>
<keyword evidence="1" id="KW-0547">Nucleotide-binding</keyword>
<dbReference type="RefSeq" id="WP_386060568.1">
    <property type="nucleotide sequence ID" value="NZ_JBHTKL010000005.1"/>
</dbReference>
<dbReference type="PANTHER" id="PTHR43309:SF5">
    <property type="entry name" value="5-OXOPROLINASE SUBUNIT C"/>
    <property type="match status" value="1"/>
</dbReference>
<dbReference type="EMBL" id="JBHTKL010000005">
    <property type="protein sequence ID" value="MFD1019901.1"/>
    <property type="molecule type" value="Genomic_DNA"/>
</dbReference>
<comment type="caution">
    <text evidence="5">The sequence shown here is derived from an EMBL/GenBank/DDBJ whole genome shotgun (WGS) entry which is preliminary data.</text>
</comment>
<dbReference type="Proteomes" id="UP001596990">
    <property type="component" value="Unassembled WGS sequence"/>
</dbReference>
<evidence type="ECO:0000256" key="2">
    <source>
        <dbReference type="ARBA" id="ARBA00022801"/>
    </source>
</evidence>
<feature type="domain" description="Carboxyltransferase" evidence="4">
    <location>
        <begin position="23"/>
        <end position="320"/>
    </location>
</feature>
<proteinExistence type="predicted"/>
<dbReference type="Gene3D" id="2.40.100.10">
    <property type="entry name" value="Cyclophilin-like"/>
    <property type="match status" value="1"/>
</dbReference>
<evidence type="ECO:0000256" key="3">
    <source>
        <dbReference type="ARBA" id="ARBA00022840"/>
    </source>
</evidence>
<accession>A0ABW3L268</accession>